<gene>
    <name evidence="8" type="ORF">TMPK1_38470</name>
</gene>
<keyword evidence="3 6" id="KW-0812">Transmembrane</keyword>
<reference evidence="8" key="1">
    <citation type="submission" date="2021-02" db="EMBL/GenBank/DDBJ databases">
        <title>Genome sequence of Rhodospirillales sp. strain TMPK1 isolated from soil.</title>
        <authorList>
            <person name="Nakai R."/>
            <person name="Kusada H."/>
            <person name="Tamaki H."/>
        </authorList>
    </citation>
    <scope>NUCLEOTIDE SEQUENCE</scope>
    <source>
        <strain evidence="8">TMPK1</strain>
    </source>
</reference>
<feature type="transmembrane region" description="Helical" evidence="6">
    <location>
        <begin position="234"/>
        <end position="256"/>
    </location>
</feature>
<dbReference type="PANTHER" id="PTHR43791">
    <property type="entry name" value="PERMEASE-RELATED"/>
    <property type="match status" value="1"/>
</dbReference>
<feature type="transmembrane region" description="Helical" evidence="6">
    <location>
        <begin position="51"/>
        <end position="72"/>
    </location>
</feature>
<dbReference type="RefSeq" id="WP_420245168.1">
    <property type="nucleotide sequence ID" value="NZ_BOPV01000001.1"/>
</dbReference>
<name>A0A8S8XLB8_9PROT</name>
<dbReference type="Pfam" id="PF07690">
    <property type="entry name" value="MFS_1"/>
    <property type="match status" value="1"/>
</dbReference>
<dbReference type="PROSITE" id="PS50850">
    <property type="entry name" value="MFS"/>
    <property type="match status" value="1"/>
</dbReference>
<dbReference type="GO" id="GO:0022857">
    <property type="term" value="F:transmembrane transporter activity"/>
    <property type="evidence" value="ECO:0007669"/>
    <property type="project" value="InterPro"/>
</dbReference>
<evidence type="ECO:0000256" key="1">
    <source>
        <dbReference type="ARBA" id="ARBA00004141"/>
    </source>
</evidence>
<evidence type="ECO:0000313" key="8">
    <source>
        <dbReference type="EMBL" id="GIL41610.1"/>
    </source>
</evidence>
<feature type="transmembrane region" description="Helical" evidence="6">
    <location>
        <begin position="139"/>
        <end position="161"/>
    </location>
</feature>
<evidence type="ECO:0000256" key="4">
    <source>
        <dbReference type="ARBA" id="ARBA00022989"/>
    </source>
</evidence>
<dbReference type="InterPro" id="IPR011701">
    <property type="entry name" value="MFS"/>
</dbReference>
<dbReference type="InterPro" id="IPR005829">
    <property type="entry name" value="Sugar_transporter_CS"/>
</dbReference>
<evidence type="ECO:0000313" key="9">
    <source>
        <dbReference type="Proteomes" id="UP000681075"/>
    </source>
</evidence>
<dbReference type="PROSITE" id="PS00217">
    <property type="entry name" value="SUGAR_TRANSPORT_2"/>
    <property type="match status" value="1"/>
</dbReference>
<dbReference type="AlphaFoldDB" id="A0A8S8XLB8"/>
<feature type="transmembrane region" description="Helical" evidence="6">
    <location>
        <begin position="327"/>
        <end position="347"/>
    </location>
</feature>
<dbReference type="GO" id="GO:0005886">
    <property type="term" value="C:plasma membrane"/>
    <property type="evidence" value="ECO:0007669"/>
    <property type="project" value="TreeGrafter"/>
</dbReference>
<evidence type="ECO:0000256" key="2">
    <source>
        <dbReference type="ARBA" id="ARBA00022448"/>
    </source>
</evidence>
<evidence type="ECO:0000256" key="3">
    <source>
        <dbReference type="ARBA" id="ARBA00022692"/>
    </source>
</evidence>
<comment type="caution">
    <text evidence="8">The sequence shown here is derived from an EMBL/GenBank/DDBJ whole genome shotgun (WGS) entry which is preliminary data.</text>
</comment>
<evidence type="ECO:0000256" key="5">
    <source>
        <dbReference type="ARBA" id="ARBA00023136"/>
    </source>
</evidence>
<organism evidence="8 9">
    <name type="scientific">Roseiterribacter gracilis</name>
    <dbReference type="NCBI Taxonomy" id="2812848"/>
    <lineage>
        <taxon>Bacteria</taxon>
        <taxon>Pseudomonadati</taxon>
        <taxon>Pseudomonadota</taxon>
        <taxon>Alphaproteobacteria</taxon>
        <taxon>Rhodospirillales</taxon>
        <taxon>Roseiterribacteraceae</taxon>
        <taxon>Roseiterribacter</taxon>
    </lineage>
</organism>
<proteinExistence type="predicted"/>
<protein>
    <submittedName>
        <fullName evidence="8">MFS transporter</fullName>
    </submittedName>
</protein>
<evidence type="ECO:0000259" key="7">
    <source>
        <dbReference type="PROSITE" id="PS50850"/>
    </source>
</evidence>
<evidence type="ECO:0000256" key="6">
    <source>
        <dbReference type="SAM" id="Phobius"/>
    </source>
</evidence>
<feature type="transmembrane region" description="Helical" evidence="6">
    <location>
        <begin position="354"/>
        <end position="374"/>
    </location>
</feature>
<feature type="transmembrane region" description="Helical" evidence="6">
    <location>
        <begin position="300"/>
        <end position="321"/>
    </location>
</feature>
<dbReference type="Gene3D" id="1.20.1250.20">
    <property type="entry name" value="MFS general substrate transporter like domains"/>
    <property type="match status" value="2"/>
</dbReference>
<dbReference type="InterPro" id="IPR036259">
    <property type="entry name" value="MFS_trans_sf"/>
</dbReference>
<feature type="transmembrane region" description="Helical" evidence="6">
    <location>
        <begin position="173"/>
        <end position="193"/>
    </location>
</feature>
<feature type="transmembrane region" description="Helical" evidence="6">
    <location>
        <begin position="268"/>
        <end position="288"/>
    </location>
</feature>
<dbReference type="EMBL" id="BOPV01000001">
    <property type="protein sequence ID" value="GIL41610.1"/>
    <property type="molecule type" value="Genomic_DNA"/>
</dbReference>
<dbReference type="Proteomes" id="UP000681075">
    <property type="component" value="Unassembled WGS sequence"/>
</dbReference>
<feature type="domain" description="Major facilitator superfamily (MFS) profile" evidence="7">
    <location>
        <begin position="14"/>
        <end position="416"/>
    </location>
</feature>
<dbReference type="SUPFAM" id="SSF103473">
    <property type="entry name" value="MFS general substrate transporter"/>
    <property type="match status" value="1"/>
</dbReference>
<keyword evidence="2" id="KW-0813">Transport</keyword>
<comment type="subcellular location">
    <subcellularLocation>
        <location evidence="1">Membrane</location>
        <topology evidence="1">Multi-pass membrane protein</topology>
    </subcellularLocation>
</comment>
<keyword evidence="5 6" id="KW-0472">Membrane</keyword>
<dbReference type="CDD" id="cd17319">
    <property type="entry name" value="MFS_ExuT_GudP_like"/>
    <property type="match status" value="1"/>
</dbReference>
<keyword evidence="9" id="KW-1185">Reference proteome</keyword>
<accession>A0A8S8XLB8</accession>
<feature type="transmembrane region" description="Helical" evidence="6">
    <location>
        <begin position="79"/>
        <end position="98"/>
    </location>
</feature>
<dbReference type="InterPro" id="IPR020846">
    <property type="entry name" value="MFS_dom"/>
</dbReference>
<feature type="transmembrane region" description="Helical" evidence="6">
    <location>
        <begin position="104"/>
        <end position="127"/>
    </location>
</feature>
<keyword evidence="4 6" id="KW-1133">Transmembrane helix</keyword>
<dbReference type="PANTHER" id="PTHR43791:SF36">
    <property type="entry name" value="TRANSPORTER, PUTATIVE (AFU_ORTHOLOGUE AFUA_6G08340)-RELATED"/>
    <property type="match status" value="1"/>
</dbReference>
<sequence length="422" mass="45451">MNPKLMAGKIRLRLIVPLVFCMLLSSLDRVNVSFAALQMNSALGFSPSQYGFGAGILFLGFLAGQYPSVLLLQRIGMRRWIAGCAILWGCCAGGMSLIDSHWEFYVLRVVLGFAEGGLAPGIVLYLSQFATERERATTFAMPMLAIPLSIVIGGPLSGWLMSMTPFGFPGWRWMFLGEALPTILFGVIAYFYFPDRPNDARWLADDEKLWLSRNAANRAETAKRNDWSVLRQPVVWASALLWFCLLSGAYGIMFWLPQMVKQMSDLTTLQIGFVNALPWAGVALGMYFNATHSDRTGERFWHVALPALVTAVAILTASAAGAGVLGLAALFIAGLGLGAAQGAFWALPTAMFTPATFAVGAVAINIAGSSGGLVMPHLVGFVREVSGSFVGPTFLIAGILLLAALLVLTIRLTEGKRVAEAK</sequence>
<feature type="transmembrane region" description="Helical" evidence="6">
    <location>
        <begin position="394"/>
        <end position="413"/>
    </location>
</feature>